<dbReference type="InterPro" id="IPR050979">
    <property type="entry name" value="LD-transpeptidase"/>
</dbReference>
<feature type="signal peptide" evidence="10">
    <location>
        <begin position="1"/>
        <end position="20"/>
    </location>
</feature>
<evidence type="ECO:0000256" key="5">
    <source>
        <dbReference type="ARBA" id="ARBA00022801"/>
    </source>
</evidence>
<dbReference type="GO" id="GO:0008360">
    <property type="term" value="P:regulation of cell shape"/>
    <property type="evidence" value="ECO:0007669"/>
    <property type="project" value="UniProtKB-UniRule"/>
</dbReference>
<evidence type="ECO:0000313" key="12">
    <source>
        <dbReference type="EMBL" id="HJE25931.1"/>
    </source>
</evidence>
<evidence type="ECO:0000256" key="10">
    <source>
        <dbReference type="SAM" id="SignalP"/>
    </source>
</evidence>
<dbReference type="GO" id="GO:0071555">
    <property type="term" value="P:cell wall organization"/>
    <property type="evidence" value="ECO:0007669"/>
    <property type="project" value="UniProtKB-UniRule"/>
</dbReference>
<feature type="chain" id="PRO_5036953537" evidence="10">
    <location>
        <begin position="21"/>
        <end position="238"/>
    </location>
</feature>
<keyword evidence="10" id="KW-0732">Signal</keyword>
<keyword evidence="4" id="KW-0808">Transferase</keyword>
<dbReference type="GO" id="GO:0071972">
    <property type="term" value="F:peptidoglycan L,D-transpeptidase activity"/>
    <property type="evidence" value="ECO:0007669"/>
    <property type="project" value="TreeGrafter"/>
</dbReference>
<comment type="caution">
    <text evidence="12">The sequence shown here is derived from an EMBL/GenBank/DDBJ whole genome shotgun (WGS) entry which is preliminary data.</text>
</comment>
<keyword evidence="8 9" id="KW-0961">Cell wall biogenesis/degradation</keyword>
<proteinExistence type="inferred from homology"/>
<dbReference type="GO" id="GO:0005576">
    <property type="term" value="C:extracellular region"/>
    <property type="evidence" value="ECO:0007669"/>
    <property type="project" value="TreeGrafter"/>
</dbReference>
<dbReference type="PROSITE" id="PS52029">
    <property type="entry name" value="LD_TPASE"/>
    <property type="match status" value="1"/>
</dbReference>
<organism evidence="12 13">
    <name type="scientific">Methylorubrum populi</name>
    <dbReference type="NCBI Taxonomy" id="223967"/>
    <lineage>
        <taxon>Bacteria</taxon>
        <taxon>Pseudomonadati</taxon>
        <taxon>Pseudomonadota</taxon>
        <taxon>Alphaproteobacteria</taxon>
        <taxon>Hyphomicrobiales</taxon>
        <taxon>Methylobacteriaceae</taxon>
        <taxon>Methylorubrum</taxon>
    </lineage>
</organism>
<dbReference type="Pfam" id="PF03734">
    <property type="entry name" value="YkuD"/>
    <property type="match status" value="1"/>
</dbReference>
<keyword evidence="7 9" id="KW-0573">Peptidoglycan synthesis</keyword>
<keyword evidence="6 9" id="KW-0133">Cell shape</keyword>
<name>A0A921E6D4_9HYPH</name>
<dbReference type="CDD" id="cd16913">
    <property type="entry name" value="YkuD_like"/>
    <property type="match status" value="1"/>
</dbReference>
<evidence type="ECO:0000256" key="4">
    <source>
        <dbReference type="ARBA" id="ARBA00022679"/>
    </source>
</evidence>
<accession>A0A921E6D4</accession>
<evidence type="ECO:0000256" key="6">
    <source>
        <dbReference type="ARBA" id="ARBA00022960"/>
    </source>
</evidence>
<reference evidence="12" key="1">
    <citation type="journal article" date="2021" name="PeerJ">
        <title>Extensive microbial diversity within the chicken gut microbiome revealed by metagenomics and culture.</title>
        <authorList>
            <person name="Gilroy R."/>
            <person name="Ravi A."/>
            <person name="Getino M."/>
            <person name="Pursley I."/>
            <person name="Horton D.L."/>
            <person name="Alikhan N.F."/>
            <person name="Baker D."/>
            <person name="Gharbi K."/>
            <person name="Hall N."/>
            <person name="Watson M."/>
            <person name="Adriaenssens E.M."/>
            <person name="Foster-Nyarko E."/>
            <person name="Jarju S."/>
            <person name="Secka A."/>
            <person name="Antonio M."/>
            <person name="Oren A."/>
            <person name="Chaudhuri R.R."/>
            <person name="La Ragione R."/>
            <person name="Hildebrand F."/>
            <person name="Pallen M.J."/>
        </authorList>
    </citation>
    <scope>NUCLEOTIDE SEQUENCE</scope>
    <source>
        <strain evidence="12">316</strain>
    </source>
</reference>
<comment type="pathway">
    <text evidence="1 9">Cell wall biogenesis; peptidoglycan biosynthesis.</text>
</comment>
<keyword evidence="3" id="KW-0328">Glycosyltransferase</keyword>
<evidence type="ECO:0000256" key="2">
    <source>
        <dbReference type="ARBA" id="ARBA00005992"/>
    </source>
</evidence>
<protein>
    <submittedName>
        <fullName evidence="12">L,D-transpeptidase</fullName>
    </submittedName>
</protein>
<dbReference type="Proteomes" id="UP000742631">
    <property type="component" value="Unassembled WGS sequence"/>
</dbReference>
<dbReference type="FunFam" id="2.40.440.10:FF:000002">
    <property type="entry name" value="L,D-transpeptidase ErfK/SrfK"/>
    <property type="match status" value="1"/>
</dbReference>
<evidence type="ECO:0000256" key="1">
    <source>
        <dbReference type="ARBA" id="ARBA00004752"/>
    </source>
</evidence>
<evidence type="ECO:0000256" key="9">
    <source>
        <dbReference type="PROSITE-ProRule" id="PRU01373"/>
    </source>
</evidence>
<evidence type="ECO:0000313" key="13">
    <source>
        <dbReference type="Proteomes" id="UP000742631"/>
    </source>
</evidence>
<dbReference type="EMBL" id="DYYG01000063">
    <property type="protein sequence ID" value="HJE25931.1"/>
    <property type="molecule type" value="Genomic_DNA"/>
</dbReference>
<sequence>MRVRSSVASVAMMVALSAGAATAQAEPGRYGGGFIEFLMTGDAVGRPRPVGADGYGAPAEPPASMAPQPRARFAALPMQSAPEPVTVARAIDPRFSRQVVAYDGPGRPGGIVIDTNAKFLYLIQPAGQAIRYGIGVGRPGFVWTGTKTITAKREWPDWTPPAEMLRRRPDLPRHMAGGPENPLGARAMYLGTSLFRIHGTNEPHTIGQNVSSGCIRMMNEDVIDLYERIPVGTRVEVI</sequence>
<dbReference type="Gene3D" id="2.40.440.10">
    <property type="entry name" value="L,D-transpeptidase catalytic domain-like"/>
    <property type="match status" value="1"/>
</dbReference>
<dbReference type="PANTHER" id="PTHR30582">
    <property type="entry name" value="L,D-TRANSPEPTIDASE"/>
    <property type="match status" value="1"/>
</dbReference>
<keyword evidence="5" id="KW-0378">Hydrolase</keyword>
<feature type="domain" description="L,D-TPase catalytic" evidence="11">
    <location>
        <begin position="109"/>
        <end position="238"/>
    </location>
</feature>
<comment type="similarity">
    <text evidence="2">Belongs to the YkuD family.</text>
</comment>
<dbReference type="SUPFAM" id="SSF141523">
    <property type="entry name" value="L,D-transpeptidase catalytic domain-like"/>
    <property type="match status" value="1"/>
</dbReference>
<evidence type="ECO:0000256" key="7">
    <source>
        <dbReference type="ARBA" id="ARBA00022984"/>
    </source>
</evidence>
<evidence type="ECO:0000256" key="3">
    <source>
        <dbReference type="ARBA" id="ARBA00022676"/>
    </source>
</evidence>
<dbReference type="GO" id="GO:0016757">
    <property type="term" value="F:glycosyltransferase activity"/>
    <property type="evidence" value="ECO:0007669"/>
    <property type="project" value="UniProtKB-KW"/>
</dbReference>
<feature type="active site" description="Proton donor/acceptor" evidence="9">
    <location>
        <position position="198"/>
    </location>
</feature>
<dbReference type="AlphaFoldDB" id="A0A921E6D4"/>
<dbReference type="PANTHER" id="PTHR30582:SF24">
    <property type="entry name" value="L,D-TRANSPEPTIDASE ERFK_SRFK-RELATED"/>
    <property type="match status" value="1"/>
</dbReference>
<evidence type="ECO:0000256" key="8">
    <source>
        <dbReference type="ARBA" id="ARBA00023316"/>
    </source>
</evidence>
<evidence type="ECO:0000259" key="11">
    <source>
        <dbReference type="PROSITE" id="PS52029"/>
    </source>
</evidence>
<dbReference type="InterPro" id="IPR038063">
    <property type="entry name" value="Transpep_catalytic_dom"/>
</dbReference>
<dbReference type="GO" id="GO:0018104">
    <property type="term" value="P:peptidoglycan-protein cross-linking"/>
    <property type="evidence" value="ECO:0007669"/>
    <property type="project" value="TreeGrafter"/>
</dbReference>
<reference evidence="12" key="2">
    <citation type="submission" date="2021-09" db="EMBL/GenBank/DDBJ databases">
        <authorList>
            <person name="Gilroy R."/>
        </authorList>
    </citation>
    <scope>NUCLEOTIDE SEQUENCE</scope>
    <source>
        <strain evidence="12">316</strain>
    </source>
</reference>
<gene>
    <name evidence="12" type="ORF">K8W01_19965</name>
</gene>
<feature type="active site" description="Nucleophile" evidence="9">
    <location>
        <position position="214"/>
    </location>
</feature>
<dbReference type="InterPro" id="IPR005490">
    <property type="entry name" value="LD_TPept_cat_dom"/>
</dbReference>